<evidence type="ECO:0000313" key="2">
    <source>
        <dbReference type="Proteomes" id="UP000317652"/>
    </source>
</evidence>
<evidence type="ECO:0000313" key="1">
    <source>
        <dbReference type="EMBL" id="VUS22892.1"/>
    </source>
</evidence>
<gene>
    <name evidence="1" type="ORF">SB6411_00259</name>
</gene>
<keyword evidence="2" id="KW-1185">Reference proteome</keyword>
<reference evidence="1 2" key="1">
    <citation type="submission" date="2019-07" db="EMBL/GenBank/DDBJ databases">
        <authorList>
            <person name="Brisse S."/>
            <person name="Rodrigues C."/>
            <person name="Thorpe H."/>
        </authorList>
    </citation>
    <scope>NUCLEOTIDE SEQUENCE [LARGE SCALE GENOMIC DNA]</scope>
    <source>
        <strain evidence="1">SB6411</strain>
    </source>
</reference>
<sequence>MSRNGIRTLVIVLAICLVAWSATIIKIMHVAGVFNG</sequence>
<accession>A0ABY6V575</accession>
<name>A0ABY6V575_9ENTR</name>
<protein>
    <submittedName>
        <fullName evidence="1">Uncharacterized protein</fullName>
    </submittedName>
</protein>
<proteinExistence type="predicted"/>
<dbReference type="Proteomes" id="UP000317652">
    <property type="component" value="Unassembled WGS sequence"/>
</dbReference>
<comment type="caution">
    <text evidence="1">The sequence shown here is derived from an EMBL/GenBank/DDBJ whole genome shotgun (WGS) entry which is preliminary data.</text>
</comment>
<organism evidence="1 2">
    <name type="scientific">Klebsiella spallanzanii</name>
    <dbReference type="NCBI Taxonomy" id="2587528"/>
    <lineage>
        <taxon>Bacteria</taxon>
        <taxon>Pseudomonadati</taxon>
        <taxon>Pseudomonadota</taxon>
        <taxon>Gammaproteobacteria</taxon>
        <taxon>Enterobacterales</taxon>
        <taxon>Enterobacteriaceae</taxon>
        <taxon>Klebsiella/Raoultella group</taxon>
        <taxon>Klebsiella</taxon>
    </lineage>
</organism>
<dbReference type="EMBL" id="CABGGS010000001">
    <property type="protein sequence ID" value="VUS22892.1"/>
    <property type="molecule type" value="Genomic_DNA"/>
</dbReference>